<keyword evidence="4" id="KW-1185">Reference proteome</keyword>
<feature type="coiled-coil region" evidence="1">
    <location>
        <begin position="564"/>
        <end position="596"/>
    </location>
</feature>
<organism evidence="4 5">
    <name type="scientific">Globodera rostochiensis</name>
    <name type="common">Golden nematode worm</name>
    <name type="synonym">Heterodera rostochiensis</name>
    <dbReference type="NCBI Taxonomy" id="31243"/>
    <lineage>
        <taxon>Eukaryota</taxon>
        <taxon>Metazoa</taxon>
        <taxon>Ecdysozoa</taxon>
        <taxon>Nematoda</taxon>
        <taxon>Chromadorea</taxon>
        <taxon>Rhabditida</taxon>
        <taxon>Tylenchina</taxon>
        <taxon>Tylenchomorpha</taxon>
        <taxon>Tylenchoidea</taxon>
        <taxon>Heteroderidae</taxon>
        <taxon>Heteroderinae</taxon>
        <taxon>Globodera</taxon>
    </lineage>
</organism>
<feature type="region of interest" description="Disordered" evidence="2">
    <location>
        <begin position="742"/>
        <end position="772"/>
    </location>
</feature>
<evidence type="ECO:0000313" key="4">
    <source>
        <dbReference type="Proteomes" id="UP000887572"/>
    </source>
</evidence>
<name>A0A914IC12_GLORO</name>
<feature type="region of interest" description="Disordered" evidence="2">
    <location>
        <begin position="399"/>
        <end position="429"/>
    </location>
</feature>
<dbReference type="InterPro" id="IPR015671">
    <property type="entry name" value="GSCR1_dom"/>
</dbReference>
<proteinExistence type="predicted"/>
<feature type="compositionally biased region" description="Basic residues" evidence="2">
    <location>
        <begin position="410"/>
        <end position="421"/>
    </location>
</feature>
<evidence type="ECO:0000256" key="1">
    <source>
        <dbReference type="SAM" id="Coils"/>
    </source>
</evidence>
<feature type="compositionally biased region" description="Basic and acidic residues" evidence="2">
    <location>
        <begin position="1138"/>
        <end position="1149"/>
    </location>
</feature>
<feature type="compositionally biased region" description="Low complexity" evidence="2">
    <location>
        <begin position="185"/>
        <end position="194"/>
    </location>
</feature>
<reference evidence="5" key="1">
    <citation type="submission" date="2022-11" db="UniProtKB">
        <authorList>
            <consortium name="WormBaseParasite"/>
        </authorList>
    </citation>
    <scope>IDENTIFICATION</scope>
</reference>
<feature type="region of interest" description="Disordered" evidence="2">
    <location>
        <begin position="973"/>
        <end position="1040"/>
    </location>
</feature>
<feature type="region of interest" description="Disordered" evidence="2">
    <location>
        <begin position="97"/>
        <end position="122"/>
    </location>
</feature>
<protein>
    <submittedName>
        <fullName evidence="5">GLTSCR protein conserved domain-containing protein</fullName>
    </submittedName>
</protein>
<feature type="compositionally biased region" description="Basic and acidic residues" evidence="2">
    <location>
        <begin position="1115"/>
        <end position="1127"/>
    </location>
</feature>
<dbReference type="WBParaSite" id="Gr19_v10_g8806.t1">
    <property type="protein sequence ID" value="Gr19_v10_g8806.t1"/>
    <property type="gene ID" value="Gr19_v10_g8806"/>
</dbReference>
<feature type="compositionally biased region" description="Basic and acidic residues" evidence="2">
    <location>
        <begin position="1001"/>
        <end position="1024"/>
    </location>
</feature>
<feature type="region of interest" description="Disordered" evidence="2">
    <location>
        <begin position="147"/>
        <end position="208"/>
    </location>
</feature>
<feature type="compositionally biased region" description="Polar residues" evidence="2">
    <location>
        <begin position="1218"/>
        <end position="1235"/>
    </location>
</feature>
<dbReference type="Proteomes" id="UP000887572">
    <property type="component" value="Unplaced"/>
</dbReference>
<feature type="compositionally biased region" description="Basic and acidic residues" evidence="2">
    <location>
        <begin position="973"/>
        <end position="986"/>
    </location>
</feature>
<feature type="region of interest" description="Disordered" evidence="2">
    <location>
        <begin position="1114"/>
        <end position="1158"/>
    </location>
</feature>
<feature type="compositionally biased region" description="Low complexity" evidence="2">
    <location>
        <begin position="306"/>
        <end position="323"/>
    </location>
</feature>
<feature type="region of interest" description="Disordered" evidence="2">
    <location>
        <begin position="500"/>
        <end position="527"/>
    </location>
</feature>
<feature type="compositionally biased region" description="Basic residues" evidence="2">
    <location>
        <begin position="987"/>
        <end position="1000"/>
    </location>
</feature>
<evidence type="ECO:0000256" key="2">
    <source>
        <dbReference type="SAM" id="MobiDB-lite"/>
    </source>
</evidence>
<feature type="compositionally biased region" description="Basic residues" evidence="2">
    <location>
        <begin position="1128"/>
        <end position="1137"/>
    </location>
</feature>
<dbReference type="Pfam" id="PF15249">
    <property type="entry name" value="GLTSCR1"/>
    <property type="match status" value="1"/>
</dbReference>
<keyword evidence="1" id="KW-0175">Coiled coil</keyword>
<evidence type="ECO:0000259" key="3">
    <source>
        <dbReference type="Pfam" id="PF15249"/>
    </source>
</evidence>
<evidence type="ECO:0000313" key="5">
    <source>
        <dbReference type="WBParaSite" id="Gr19_v10_g8806.t1"/>
    </source>
</evidence>
<feature type="compositionally biased region" description="Acidic residues" evidence="2">
    <location>
        <begin position="754"/>
        <end position="767"/>
    </location>
</feature>
<sequence>MLLSTSKFIRSMMDDFVDQDWFEESADEEVPVENGFGCFHSAPVQGQTDFLELNVPVDEMFFTGVEMGTPQLAEFDIQQQKMTISSNSKLVQEVPKKQPAEDRQHGLQVGGGEGEAVQNGAEPQQRECFYADWPPTTSRNFSTVQPLSPANKMHKQNGTAGEQQQQRHQQQLRWTTPFGENDGSHQQQYHPQQQSEYGGGQLPNFTSESDFPMTRIVVRDQSLNNVRLQPYGDAIEHQQRTLFHHYSSPCSSNGQSVPLLSEQQQQIVIDGEQLQQRSFSVKMNNATDIRPTESPPKPTKKPSRPRPSANSNRKSSSSGQECSQGGGGANLDQIATMLFSNSNLATVQFDPQKAIEFSQVLEQTKLLREQEERGIDVREQLRACEARIAELVQNAMAQQGNGTVPAQSALKKKSKPKKKAPAKGQPANAQRIGEMLQPQMNVPSIAMASDGQGLVTTTGTQPMMLLSPPEVICQPPARNVVLSTPGVSNLNKFKLYSHSELPSSSSSLSQPNSTSVPKMTDSSTTFANSSKGFSPISSDGILIHKKVPKAPNANSVDDANRLIMKQIKKDKEIEQQMAQEKERERIRRERERERRRARLSDAFAALRSSISTLDYTSPFSDQMDCVKRLLPFGLFSESELSYEFQEKFDGELQRHSDFLSERMKTLKERFQSVFITESMCKMKEEKNLLLRLDAEFERVQLQKDVEAKGGSFSFPFASSSNLLDWEYDGCWDRDRYRDISPFVSPPESPKTVTFEEEAQWGDESDGETENRTDTLTVEEQQEVELDFSATPTGKAVEKSLTVERNVGRHLRNIGGNDGKDELEQYLENNICENSNGDALCNSPSEAQLINRTNHAASSDGPSTTLALSPADIPIKKALYRKNRNYAPPFNCDEKVVNIDADSVVKSMPAGMAFLLTSKRSAENELHEDENLKLLQGEVEKEELPFVENQQLFMMPVKLRIKLDKKSDIEEWRKNVHEHEEGGERSEKKRRKAEKKQQKRQAKLEKERMKMEQNERGAPGGKEEANPSSSHPQNGERPPPSLKISLRRLACWRGTNNDTPEYGTNSSNHGNWSHGKATCLANGGTTIKSDSGEMRPGNAGDSLKLRISKLVLNRKSHGDNGDCESKSFEHRKKGRKRKNGEQKSKSRKEKEEEESPRKVPRLKIRIGSVCSGGINTDQAIEQQPSIAVQQISLMENERPSEGNEVQRSLTEAMEHRRVNSLNPSEYSGSNDNNKIQFSPCCSEESDDDELRVRTNELFSKLIFRVFLRVADCVVLSNPHHLLVFHQPNKTNCRKRTEAYLLKIRAWSKHILTVLDLKPVVKVAPLRGIPKMSERART</sequence>
<feature type="region of interest" description="Disordered" evidence="2">
    <location>
        <begin position="283"/>
        <end position="328"/>
    </location>
</feature>
<feature type="domain" description="GLTSCR protein conserved" evidence="3">
    <location>
        <begin position="612"/>
        <end position="704"/>
    </location>
</feature>
<feature type="compositionally biased region" description="Low complexity" evidence="2">
    <location>
        <begin position="500"/>
        <end position="517"/>
    </location>
</feature>
<feature type="region of interest" description="Disordered" evidence="2">
    <location>
        <begin position="1215"/>
        <end position="1239"/>
    </location>
</feature>
<accession>A0A914IC12</accession>